<evidence type="ECO:0008006" key="3">
    <source>
        <dbReference type="Google" id="ProtNLM"/>
    </source>
</evidence>
<feature type="non-terminal residue" evidence="1">
    <location>
        <position position="1"/>
    </location>
</feature>
<dbReference type="Proteomes" id="UP001189429">
    <property type="component" value="Unassembled WGS sequence"/>
</dbReference>
<proteinExistence type="predicted"/>
<comment type="caution">
    <text evidence="1">The sequence shown here is derived from an EMBL/GenBank/DDBJ whole genome shotgun (WGS) entry which is preliminary data.</text>
</comment>
<dbReference type="EMBL" id="CAUYUJ010008591">
    <property type="protein sequence ID" value="CAK0824401.1"/>
    <property type="molecule type" value="Genomic_DNA"/>
</dbReference>
<sequence length="265" mass="28375">AGVPVGPRLRVRPARAALGGAGRPWRGGRSGKGARVVLAGPRPPELSVQAWCQHLVAPGTTVHRGMMDPSDAQATKAVLVEGFLGPADLEAIESLAHRAEGLGREVREVRSAPLSDSWEVLFLQAGGLFEAEAPGLARRLASLARAACRAHGWVEDADDMRLRVVEYHRQRAPGPGLPDSHHYDLDSLVTVDVMLSAPGADFRGGALSTLEPGGRPLVHELRQGDALVFAAHKFHSVGPVLAGCRRVLVAEFWRGALRRCPHRCQ</sequence>
<evidence type="ECO:0000313" key="2">
    <source>
        <dbReference type="Proteomes" id="UP001189429"/>
    </source>
</evidence>
<reference evidence="1" key="1">
    <citation type="submission" date="2023-10" db="EMBL/GenBank/DDBJ databases">
        <authorList>
            <person name="Chen Y."/>
            <person name="Shah S."/>
            <person name="Dougan E. K."/>
            <person name="Thang M."/>
            <person name="Chan C."/>
        </authorList>
    </citation>
    <scope>NUCLEOTIDE SEQUENCE [LARGE SCALE GENOMIC DNA]</scope>
</reference>
<name>A0ABN9S006_9DINO</name>
<evidence type="ECO:0000313" key="1">
    <source>
        <dbReference type="EMBL" id="CAK0824401.1"/>
    </source>
</evidence>
<protein>
    <recommendedName>
        <fullName evidence="3">Fe2OG dioxygenase domain-containing protein</fullName>
    </recommendedName>
</protein>
<organism evidence="1 2">
    <name type="scientific">Prorocentrum cordatum</name>
    <dbReference type="NCBI Taxonomy" id="2364126"/>
    <lineage>
        <taxon>Eukaryota</taxon>
        <taxon>Sar</taxon>
        <taxon>Alveolata</taxon>
        <taxon>Dinophyceae</taxon>
        <taxon>Prorocentrales</taxon>
        <taxon>Prorocentraceae</taxon>
        <taxon>Prorocentrum</taxon>
    </lineage>
</organism>
<accession>A0ABN9S006</accession>
<keyword evidence="2" id="KW-1185">Reference proteome</keyword>
<gene>
    <name evidence="1" type="ORF">PCOR1329_LOCUS24821</name>
</gene>
<feature type="non-terminal residue" evidence="1">
    <location>
        <position position="265"/>
    </location>
</feature>
<dbReference type="Gene3D" id="2.60.120.620">
    <property type="entry name" value="q2cbj1_9rhob like domain"/>
    <property type="match status" value="1"/>
</dbReference>